<dbReference type="OrthoDB" id="10051416at2759"/>
<evidence type="ECO:0000313" key="5">
    <source>
        <dbReference type="Proteomes" id="UP000054144"/>
    </source>
</evidence>
<dbReference type="InterPro" id="IPR048636">
    <property type="entry name" value="Csf1_N"/>
</dbReference>
<dbReference type="PANTHER" id="PTHR32085">
    <property type="entry name" value="PROTEIN CSF1"/>
    <property type="match status" value="1"/>
</dbReference>
<dbReference type="EMBL" id="KN882023">
    <property type="protein sequence ID" value="KIY46774.1"/>
    <property type="molecule type" value="Genomic_DNA"/>
</dbReference>
<organism evidence="4 5">
    <name type="scientific">Fistulina hepatica ATCC 64428</name>
    <dbReference type="NCBI Taxonomy" id="1128425"/>
    <lineage>
        <taxon>Eukaryota</taxon>
        <taxon>Fungi</taxon>
        <taxon>Dikarya</taxon>
        <taxon>Basidiomycota</taxon>
        <taxon>Agaricomycotina</taxon>
        <taxon>Agaricomycetes</taxon>
        <taxon>Agaricomycetidae</taxon>
        <taxon>Agaricales</taxon>
        <taxon>Fistulinaceae</taxon>
        <taxon>Fistulina</taxon>
    </lineage>
</organism>
<name>A0A0D7A8Q1_9AGAR</name>
<protein>
    <recommendedName>
        <fullName evidence="3">Csf1 N-terminal domain-containing protein</fullName>
    </recommendedName>
</protein>
<keyword evidence="2" id="KW-0812">Transmembrane</keyword>
<feature type="transmembrane region" description="Helical" evidence="2">
    <location>
        <begin position="6"/>
        <end position="27"/>
    </location>
</feature>
<proteinExistence type="predicted"/>
<feature type="domain" description="Csf1 N-terminal" evidence="3">
    <location>
        <begin position="18"/>
        <end position="769"/>
    </location>
</feature>
<dbReference type="GO" id="GO:0006113">
    <property type="term" value="P:fermentation"/>
    <property type="evidence" value="ECO:0007669"/>
    <property type="project" value="InterPro"/>
</dbReference>
<reference evidence="4 5" key="1">
    <citation type="journal article" date="2015" name="Fungal Genet. Biol.">
        <title>Evolution of novel wood decay mechanisms in Agaricales revealed by the genome sequences of Fistulina hepatica and Cylindrobasidium torrendii.</title>
        <authorList>
            <person name="Floudas D."/>
            <person name="Held B.W."/>
            <person name="Riley R."/>
            <person name="Nagy L.G."/>
            <person name="Koehler G."/>
            <person name="Ransdell A.S."/>
            <person name="Younus H."/>
            <person name="Chow J."/>
            <person name="Chiniquy J."/>
            <person name="Lipzen A."/>
            <person name="Tritt A."/>
            <person name="Sun H."/>
            <person name="Haridas S."/>
            <person name="LaButti K."/>
            <person name="Ohm R.A."/>
            <person name="Kues U."/>
            <person name="Blanchette R.A."/>
            <person name="Grigoriev I.V."/>
            <person name="Minto R.E."/>
            <person name="Hibbett D.S."/>
        </authorList>
    </citation>
    <scope>NUCLEOTIDE SEQUENCE [LARGE SCALE GENOMIC DNA]</scope>
    <source>
        <strain evidence="4 5">ATCC 64428</strain>
    </source>
</reference>
<dbReference type="PANTHER" id="PTHR32085:SF3">
    <property type="entry name" value="PROTEIN CSF1"/>
    <property type="match status" value="1"/>
</dbReference>
<evidence type="ECO:0000259" key="3">
    <source>
        <dbReference type="Pfam" id="PF21678"/>
    </source>
</evidence>
<gene>
    <name evidence="4" type="ORF">FISHEDRAFT_46624</name>
</gene>
<dbReference type="Proteomes" id="UP000054144">
    <property type="component" value="Unassembled WGS sequence"/>
</dbReference>
<evidence type="ECO:0000313" key="4">
    <source>
        <dbReference type="EMBL" id="KIY46774.1"/>
    </source>
</evidence>
<evidence type="ECO:0000256" key="2">
    <source>
        <dbReference type="SAM" id="Phobius"/>
    </source>
</evidence>
<sequence length="3258" mass="363434">MLNILFLVACVCIVCGVVLYLFFWNRLLGFLFGEIVSFLLWNRGENSIRLKFGSIHLSILTGRILFKGLSYHSSNQTVKIVKGKIQWRYWIRRPMNGDHIIHNHGSPTISVLLCSHPIMTGDEPCRVHVTLDGFEWFIYNRTPSYENIIAQLYSERIVRKNSTVSETPPTSQPLSSVLAAPLKYIRNQLPSFELCDILPIGISGFRGVIVIGNQSTPNLLFAEFGRADGFFGVVPSRSKFDLHRQMLTLNFEQPVVRYVDNVHYFESMDSLGKAIKNQMKKFGANSLKTQDYFNYAQFSRLWRSLKLRSLVRALLNSGVRASATHRTHASVSALDEGEYAIERRILEAPVLEMVYYSDVPGVVPAQPVPGLVDDIGNGDIAPEWDIELGIQGGTIRYGPWADRQRRVQLQKAFFPPTFHNGSPTMPLQPGETRMFTALRVFVDLRDMTTLHVPFREASKDWEYDGKSVSASPLRSRKREHAFFRIMAGDGSSISYVMPLTTTTTFYESMLEVHLDNVEIRSSLNDITLVAAESMRMNTSMPSPLIWNAKRAWTISVGLRKPVLYLLRDHINMITDLVKDWASGPPSDYLRWVPTVYTLQFELLAGGSHTDARRGYEVNVYTNDLNIIDRPLIRDENALLTLRGMRLTVDVTISADKFRPDFSTVKFNIDAPDLRVEFSLPRWNTHAIHTPDGGYSLGQIGKFEISGSYLYWAHVCKENVDILRLDFKASRVAYKAMGWTMRYFMVFKDNYFGTFTHFSTLHEFLEKLKMNKPIGDPVVEKYRPGRNNMMEVEMSVVIEEGLVLLPCALYAYERKPGVDIGDCLALRLPELQVHFRMHDFFMEMSLNVDPVSASVIEDQPQQILYFPANHHDKKLFTIDGIVITANRFFGPVPQTLTYVAIWEIQLGCIDAAVGAAHAKSIMDALNSLAKTFVDIANAPSRAFLPPSCPDLTMMKLKVASVNATWLAGNAAAVLSLPGGVHLQSNDHGGPLHRKLTSIQIPVVSTRLLLSSLHMKRTRWVEALSASTDLYVDMYSSPVGWRDLADAQAEFLREQDELTGRVKHMFAALNFSSTSSENPPFHANGVYIPHPYVTYGDMTRKGARPFPLPRQSQARLQVPARRWTTLSHISESEREWISEYDGSRVLRTDTPLSTADERDTSMSSGDESDNEDLTDGYSSDSDFGDPENAVENALFRRYTHVSRHYWSRGTSGPGHSFVLIRDIPSPHKCACEATVTEPSNTRLAHTVVPSNSVYTTTFRVRLRNPIQLQCTPLALPVVTGLLRDTEQMRQYPELFLDRLMSDASAFVLDIPDAYPKRTILDINIPCVFIQILQHMTVSSEDQEAILENLDGRALQDVMGILELHVRGTHILGDVFSSRSSPGHANVHVDVSGISLSLSSTSNGRRQTQPSVSKQASCSFTLSKSFFSTVHGDNELVLGDAAIRLGHVGPGHLLAVVFPLTKSITKLVTAFREWKLRLSERLHSNVFHIIQSLGEKRVIDPLSIMQPSYLVQAGLPHRLRTDIAFRLLFHLRSSLWERQREERWRLASLQGDAIPVEKLRPLLERQLMLLDYDDYSMHRLRPLYRVFPKLKPSSALPLLTSGRQSVSIQIDKFAFQIVDPSGQSPNEVLIGHVYASATIRPIFLSASRPPQTASLTSLLPKDDQVYRKLIASVTVGNLSLTILPHIMVFAQRSLRVRRHFPKEAFGFLGHSEEDERKRSNIHSLMSYELMAALRHIQVQAIAESLIFQIGARDLQVATSLLTNEPCTSGAHAVVARELFFRACTPESAGKRLEQNILASLSLAGTAVSFIHRMDTQVVSAPKLVFALDCVHLSVPRSALRLYRFVQEWRADFLPGFEAAAHAFMKELHERRSLSPKPRSPPAQHFYSSNWQVNGEINACVISLHIMLGTWLSAAVHGIVVSAYSPRAAPTLSSRVFGIKLGSEVFTVSSKPSIQDADPNARLKLTLPSVSLQGHVSATDVHTFVLIETLDLKFKPSYWDTLLVVQQKFDKDFNDLLDLIHTTKSTQPAPVATPPNVSNPSRNYTVSLKMRGFRIGLESAASILYFECEDIHGCITTKNTMSWDFALSDLALSLASRSSFASDNSLLDRTLRSAFFIIDIRVRGGDGDSESLSKILEVKVPKIHAVMQPSSIGELGDFTEIFQRKEQRAQELAAFKDKTQSILRSFEVKSRAVDLRDENLWLNNYYIDLEISRVGIAFPVIHDGDLALPKSEDGESVPVRAFLISIDSITFRTQRGETGQASMSNLSFQFVSKFRQSIWADFSGSNHRTLNRLLHPNIKAQLQSIVSPTGREIWITANVSGFIFDIDPSVVDNVFSLIDVYRRGKDRIAQLSLSIPRPSSSPKSRSPVAEKPATSWRTTVFASLTFMSGQVVTYSQAASNAVPRSFSRYQKQHQDAFLHSLGGEVFNLPVISVWTEYRSMVRLTLPDGSVSKDPSVLMFNATVHSSQNTLRPTLLPFLTELIAHVEDHLTRVSKKTYRPLPLPLQRSHHTPVPLTVTEHDASSEATSSSMRISFSLRIDQSKLELTCQPDVNVIAGVHWDSGGFILNISPGARQVTFTGSVGGLTVGLKHGFLSEDCVKLDARNLVFSINYTKMNTEDHSVGSVSVVLDTEFWGVVRFSRLQDVLCFNAVWLDRIPVFNQPTEPQNIPLPSTPVKGLQRQELAVVVVVRIRQTQLNVDLGQSISVLNFIVRNAVMRTKLTNTFNELSLSVTEVNLGARGNLAGRMVVSDFVFQTIRMTKGQRDGPAADRRCMLELRMTSGPLVVELDSDHQKLLHYRAEPMNVEIYDDWSEAIHQGDSGRGPLRLLLSVSSSEITVVGLVSTIPKLLAYSNKLKANLTAQRAGASRESRTFRITRTPKPDHPLSAVAEAMLVNARSRFKESSSVLSYVIKQNMSLRLTQLRLVVFPRTMGDVEAAQFEAHDIAATLDRVVHSDVGVGLRGIRLSFSSMAISKLNQVGRGVATVAGPQGDGRAWFENLDHVASEATVVGLPAMRIHMVSHEGGGDNGDTGGELFYDFHSRFVHKQGGSRNVEDIYITLNVSLYAWLTVLRKSLTREMDQIRTAEDWRVALASPTTAGVGAGGSVSSSGRRKQPPEPLKLQTPSERKSDAPKSATSLPGGSVLFSPTGRAKSATAGDERNPPGMASPAISATVAATPSGASAKSNALVYRPQNRNIERLTMRQLGEATPDVMHPFFMKKAGFSLEDSLPQYVHEYATTPLEAVMEILLKLYSKQLLSGTSTSFS</sequence>
<dbReference type="GO" id="GO:0016020">
    <property type="term" value="C:membrane"/>
    <property type="evidence" value="ECO:0007669"/>
    <property type="project" value="InterPro"/>
</dbReference>
<accession>A0A0D7A8Q1</accession>
<keyword evidence="2" id="KW-1133">Transmembrane helix</keyword>
<feature type="region of interest" description="Disordered" evidence="1">
    <location>
        <begin position="1146"/>
        <end position="1184"/>
    </location>
</feature>
<keyword evidence="2" id="KW-0472">Membrane</keyword>
<dbReference type="Pfam" id="PF21678">
    <property type="entry name" value="Csf1_N"/>
    <property type="match status" value="1"/>
</dbReference>
<dbReference type="InterPro" id="IPR029636">
    <property type="entry name" value="Csf1"/>
</dbReference>
<evidence type="ECO:0000256" key="1">
    <source>
        <dbReference type="SAM" id="MobiDB-lite"/>
    </source>
</evidence>
<keyword evidence="5" id="KW-1185">Reference proteome</keyword>
<feature type="region of interest" description="Disordered" evidence="1">
    <location>
        <begin position="3089"/>
        <end position="3162"/>
    </location>
</feature>